<feature type="signal peptide" evidence="1">
    <location>
        <begin position="1"/>
        <end position="22"/>
    </location>
</feature>
<dbReference type="RefSeq" id="WP_015248411.1">
    <property type="nucleotide sequence ID" value="NC_019892.1"/>
</dbReference>
<accession>L0DJ55</accession>
<feature type="domain" description="DUF7133" evidence="2">
    <location>
        <begin position="60"/>
        <end position="221"/>
    </location>
</feature>
<evidence type="ECO:0000313" key="3">
    <source>
        <dbReference type="EMBL" id="AGA29307.1"/>
    </source>
</evidence>
<reference evidence="3 4" key="1">
    <citation type="submission" date="2012-02" db="EMBL/GenBank/DDBJ databases">
        <title>Complete sequence of chromosome of Singulisphaera acidiphila DSM 18658.</title>
        <authorList>
            <consortium name="US DOE Joint Genome Institute (JGI-PGF)"/>
            <person name="Lucas S."/>
            <person name="Copeland A."/>
            <person name="Lapidus A."/>
            <person name="Glavina del Rio T."/>
            <person name="Dalin E."/>
            <person name="Tice H."/>
            <person name="Bruce D."/>
            <person name="Goodwin L."/>
            <person name="Pitluck S."/>
            <person name="Peters L."/>
            <person name="Ovchinnikova G."/>
            <person name="Chertkov O."/>
            <person name="Kyrpides N."/>
            <person name="Mavromatis K."/>
            <person name="Ivanova N."/>
            <person name="Brettin T."/>
            <person name="Detter J.C."/>
            <person name="Han C."/>
            <person name="Larimer F."/>
            <person name="Land M."/>
            <person name="Hauser L."/>
            <person name="Markowitz V."/>
            <person name="Cheng J.-F."/>
            <person name="Hugenholtz P."/>
            <person name="Woyke T."/>
            <person name="Wu D."/>
            <person name="Tindall B."/>
            <person name="Pomrenke H."/>
            <person name="Brambilla E."/>
            <person name="Klenk H.-P."/>
            <person name="Eisen J.A."/>
        </authorList>
    </citation>
    <scope>NUCLEOTIDE SEQUENCE [LARGE SCALE GENOMIC DNA]</scope>
    <source>
        <strain evidence="4">ATCC BAA-1392 / DSM 18658 / VKM B-2454 / MOB10</strain>
    </source>
</reference>
<dbReference type="SUPFAM" id="SSF63829">
    <property type="entry name" value="Calcium-dependent phosphotriesterase"/>
    <property type="match status" value="1"/>
</dbReference>
<dbReference type="OrthoDB" id="176168at2"/>
<dbReference type="PANTHER" id="PTHR33546:SF1">
    <property type="entry name" value="LARGE, MULTIFUNCTIONAL SECRETED PROTEIN"/>
    <property type="match status" value="1"/>
</dbReference>
<feature type="chain" id="PRO_5003940187" evidence="1">
    <location>
        <begin position="23"/>
        <end position="465"/>
    </location>
</feature>
<keyword evidence="4" id="KW-1185">Reference proteome</keyword>
<dbReference type="KEGG" id="saci:Sinac_5155"/>
<dbReference type="Gene3D" id="2.120.10.30">
    <property type="entry name" value="TolB, C-terminal domain"/>
    <property type="match status" value="1"/>
</dbReference>
<dbReference type="InterPro" id="IPR011042">
    <property type="entry name" value="6-blade_b-propeller_TolB-like"/>
</dbReference>
<dbReference type="InterPro" id="IPR055557">
    <property type="entry name" value="DUF7133"/>
</dbReference>
<name>L0DJ55_SINAD</name>
<dbReference type="Proteomes" id="UP000010798">
    <property type="component" value="Chromosome"/>
</dbReference>
<evidence type="ECO:0000256" key="1">
    <source>
        <dbReference type="SAM" id="SignalP"/>
    </source>
</evidence>
<dbReference type="STRING" id="886293.Sinac_5155"/>
<dbReference type="PANTHER" id="PTHR33546">
    <property type="entry name" value="LARGE, MULTIFUNCTIONAL SECRETED PROTEIN-RELATED"/>
    <property type="match status" value="1"/>
</dbReference>
<dbReference type="EMBL" id="CP003364">
    <property type="protein sequence ID" value="AGA29307.1"/>
    <property type="molecule type" value="Genomic_DNA"/>
</dbReference>
<keyword evidence="1" id="KW-0732">Signal</keyword>
<proteinExistence type="predicted"/>
<evidence type="ECO:0000259" key="2">
    <source>
        <dbReference type="Pfam" id="PF23500"/>
    </source>
</evidence>
<evidence type="ECO:0000313" key="4">
    <source>
        <dbReference type="Proteomes" id="UP000010798"/>
    </source>
</evidence>
<dbReference type="AlphaFoldDB" id="L0DJ55"/>
<organism evidence="3 4">
    <name type="scientific">Singulisphaera acidiphila (strain ATCC BAA-1392 / DSM 18658 / VKM B-2454 / MOB10)</name>
    <dbReference type="NCBI Taxonomy" id="886293"/>
    <lineage>
        <taxon>Bacteria</taxon>
        <taxon>Pseudomonadati</taxon>
        <taxon>Planctomycetota</taxon>
        <taxon>Planctomycetia</taxon>
        <taxon>Isosphaerales</taxon>
        <taxon>Isosphaeraceae</taxon>
        <taxon>Singulisphaera</taxon>
    </lineage>
</organism>
<dbReference type="Pfam" id="PF23500">
    <property type="entry name" value="DUF7133"/>
    <property type="match status" value="1"/>
</dbReference>
<protein>
    <submittedName>
        <fullName evidence="3">Glucose/sorbosone dehydrogenase</fullName>
    </submittedName>
</protein>
<sequence length="465" mass="50949">MMRFAASIAASTIVLGILSAPAAEPLAASGGYVAQKLPLPNDVLPSCMAVRGDGSLVVGSMDGNVLVATDSDDDGRLDRYTRWAGTLPHWPLGLKADGDDLLIATRSAFLRLSDRDRDGWAERWLTLSDDWDVTKDHHDWTTGIARWPAGGWIICPVTDDVRERPLKGRHYLRGKAVNVKPDGKVTIVADGLRYPTGWATRPRDGQVFFTDNQGQQKTTCEIDQLVPGGWYGYASQADSPTGSGRPVVPPAVRIPYPWARSVNGLEFADTGGKFGPLEGQLILCEYNNRFILRASLEEVDGQTQGACYPFLENLLGPICVAFSPRGELYVGSLREPAWGGEPEQGAVFRVTDSGKRSFGIQEVKAAPDGFTLTYFTAPADPRAAIDPSRYLVRRYHHIFQGAYHSPPVDEETLHVASAKFGSDGRTVRLSLKEPLIPDRIYEVRTTLPDANPGTSHYTMNRVPRD</sequence>
<gene>
    <name evidence="3" type="ordered locus">Sinac_5155</name>
</gene>
<dbReference type="HOGENOM" id="CLU_025668_0_0_0"/>
<dbReference type="eggNOG" id="COG2133">
    <property type="taxonomic scope" value="Bacteria"/>
</dbReference>